<feature type="domain" description="ABC-2 type transporter transmembrane" evidence="6">
    <location>
        <begin position="58"/>
        <end position="235"/>
    </location>
</feature>
<sequence length="247" mass="26847">MKVSLKKINAIFQLKLQLLLGNMSVILTPVFAIGFVLIMKNLIPEVNVEEEGVTFLTGAFLLGFGLIFNIGIGGVSMSSHPIAEEKEKNTLRVLMTSSVNGVEYFIGSMLPTLIILMLVNVLLIPVSGIAFGDIQMPTYLLITAAASIISILIGYIIGIVSKNQTQAGLVGMPILLVLTSAPLFRIYNEMIADVLNYTYAGVLTNLSQGLFSGGYEWSLLDSSVLIGWFVVCLGLFVYVYKRNGLDR</sequence>
<evidence type="ECO:0000259" key="6">
    <source>
        <dbReference type="Pfam" id="PF12698"/>
    </source>
</evidence>
<keyword evidence="8" id="KW-1185">Reference proteome</keyword>
<gene>
    <name evidence="7" type="ORF">C4B60_14890</name>
</gene>
<organism evidence="7 8">
    <name type="scientific">Jeotgalibacillus proteolyticus</name>
    <dbReference type="NCBI Taxonomy" id="2082395"/>
    <lineage>
        <taxon>Bacteria</taxon>
        <taxon>Bacillati</taxon>
        <taxon>Bacillota</taxon>
        <taxon>Bacilli</taxon>
        <taxon>Bacillales</taxon>
        <taxon>Caryophanaceae</taxon>
        <taxon>Jeotgalibacillus</taxon>
    </lineage>
</organism>
<evidence type="ECO:0000256" key="2">
    <source>
        <dbReference type="ARBA" id="ARBA00022692"/>
    </source>
</evidence>
<reference evidence="7 8" key="1">
    <citation type="submission" date="2018-02" db="EMBL/GenBank/DDBJ databases">
        <title>Jeotgalibacillus proteolyticum sp. nov. a protease producing bacterium isolated from ocean sediments of Laizhou Bay.</title>
        <authorList>
            <person name="Li Y."/>
        </authorList>
    </citation>
    <scope>NUCLEOTIDE SEQUENCE [LARGE SCALE GENOMIC DNA]</scope>
    <source>
        <strain evidence="7 8">22-7</strain>
    </source>
</reference>
<name>A0A2S5GA67_9BACL</name>
<feature type="transmembrane region" description="Helical" evidence="5">
    <location>
        <begin position="20"/>
        <end position="39"/>
    </location>
</feature>
<evidence type="ECO:0000256" key="5">
    <source>
        <dbReference type="SAM" id="Phobius"/>
    </source>
</evidence>
<dbReference type="OrthoDB" id="3182222at2"/>
<evidence type="ECO:0000313" key="7">
    <source>
        <dbReference type="EMBL" id="PPA69815.1"/>
    </source>
</evidence>
<evidence type="ECO:0000256" key="4">
    <source>
        <dbReference type="ARBA" id="ARBA00023136"/>
    </source>
</evidence>
<feature type="transmembrane region" description="Helical" evidence="5">
    <location>
        <begin position="59"/>
        <end position="83"/>
    </location>
</feature>
<dbReference type="RefSeq" id="WP_104058808.1">
    <property type="nucleotide sequence ID" value="NZ_PREZ01000005.1"/>
</dbReference>
<keyword evidence="4 5" id="KW-0472">Membrane</keyword>
<keyword evidence="3 5" id="KW-1133">Transmembrane helix</keyword>
<keyword evidence="2 5" id="KW-0812">Transmembrane</keyword>
<feature type="transmembrane region" description="Helical" evidence="5">
    <location>
        <begin position="138"/>
        <end position="160"/>
    </location>
</feature>
<comment type="subcellular location">
    <subcellularLocation>
        <location evidence="1">Membrane</location>
        <topology evidence="1">Multi-pass membrane protein</topology>
    </subcellularLocation>
</comment>
<feature type="transmembrane region" description="Helical" evidence="5">
    <location>
        <begin position="167"/>
        <end position="187"/>
    </location>
</feature>
<evidence type="ECO:0000313" key="8">
    <source>
        <dbReference type="Proteomes" id="UP000239047"/>
    </source>
</evidence>
<comment type="caution">
    <text evidence="7">The sequence shown here is derived from an EMBL/GenBank/DDBJ whole genome shotgun (WGS) entry which is preliminary data.</text>
</comment>
<protein>
    <submittedName>
        <fullName evidence="7">ABC transporter permease</fullName>
    </submittedName>
</protein>
<dbReference type="GO" id="GO:0016020">
    <property type="term" value="C:membrane"/>
    <property type="evidence" value="ECO:0007669"/>
    <property type="project" value="UniProtKB-SubCell"/>
</dbReference>
<feature type="transmembrane region" description="Helical" evidence="5">
    <location>
        <begin position="217"/>
        <end position="240"/>
    </location>
</feature>
<proteinExistence type="predicted"/>
<feature type="transmembrane region" description="Helical" evidence="5">
    <location>
        <begin position="104"/>
        <end position="126"/>
    </location>
</feature>
<dbReference type="EMBL" id="PREZ01000005">
    <property type="protein sequence ID" value="PPA69815.1"/>
    <property type="molecule type" value="Genomic_DNA"/>
</dbReference>
<evidence type="ECO:0000256" key="3">
    <source>
        <dbReference type="ARBA" id="ARBA00022989"/>
    </source>
</evidence>
<dbReference type="AlphaFoldDB" id="A0A2S5GA67"/>
<dbReference type="Proteomes" id="UP000239047">
    <property type="component" value="Unassembled WGS sequence"/>
</dbReference>
<accession>A0A2S5GA67</accession>
<evidence type="ECO:0000256" key="1">
    <source>
        <dbReference type="ARBA" id="ARBA00004141"/>
    </source>
</evidence>
<dbReference type="InterPro" id="IPR013525">
    <property type="entry name" value="ABC2_TM"/>
</dbReference>
<dbReference type="Pfam" id="PF12698">
    <property type="entry name" value="ABC2_membrane_3"/>
    <property type="match status" value="1"/>
</dbReference>
<dbReference type="GO" id="GO:0140359">
    <property type="term" value="F:ABC-type transporter activity"/>
    <property type="evidence" value="ECO:0007669"/>
    <property type="project" value="InterPro"/>
</dbReference>